<proteinExistence type="predicted"/>
<protein>
    <submittedName>
        <fullName evidence="2">Uncharacterized protein</fullName>
    </submittedName>
</protein>
<accession>A0ABX3NJF3</accession>
<evidence type="ECO:0000313" key="3">
    <source>
        <dbReference type="Proteomes" id="UP000190777"/>
    </source>
</evidence>
<dbReference type="EMBL" id="MXAP01000048">
    <property type="protein sequence ID" value="OPH38874.1"/>
    <property type="molecule type" value="Genomic_DNA"/>
</dbReference>
<keyword evidence="3" id="KW-1185">Reference proteome</keyword>
<evidence type="ECO:0000256" key="1">
    <source>
        <dbReference type="SAM" id="MobiDB-lite"/>
    </source>
</evidence>
<organism evidence="2 3">
    <name type="scientific">Moraxella equi</name>
    <dbReference type="NCBI Taxonomy" id="60442"/>
    <lineage>
        <taxon>Bacteria</taxon>
        <taxon>Pseudomonadati</taxon>
        <taxon>Pseudomonadota</taxon>
        <taxon>Gammaproteobacteria</taxon>
        <taxon>Moraxellales</taxon>
        <taxon>Moraxellaceae</taxon>
        <taxon>Moraxella</taxon>
    </lineage>
</organism>
<sequence>MNKKTTSNIATLASQTLRDPNSSQISKTLAGSALSRSNSNKVTSDNLETKASKVLKSSKFSDNTKSLAGSVLSQSKK</sequence>
<gene>
    <name evidence="2" type="ORF">B5J93_05115</name>
</gene>
<dbReference type="RefSeq" id="WP_079325176.1">
    <property type="nucleotide sequence ID" value="NZ_UGQF01000001.1"/>
</dbReference>
<reference evidence="2 3" key="1">
    <citation type="submission" date="2017-03" db="EMBL/GenBank/DDBJ databases">
        <title>Draft genome sequence of Moraxella equi CCUG 4950T type strain.</title>
        <authorList>
            <person name="Salva-Serra F."/>
            <person name="Engstrom-Jakobsson H."/>
            <person name="Thorell K."/>
            <person name="Jaen-Luchoro D."/>
            <person name="Gonzales-Siles L."/>
            <person name="Karlsson R."/>
            <person name="Yazdan S."/>
            <person name="Boulund F."/>
            <person name="Johnning A."/>
            <person name="Engstrand L."/>
            <person name="Kristiansson E."/>
            <person name="Moore E."/>
        </authorList>
    </citation>
    <scope>NUCLEOTIDE SEQUENCE [LARGE SCALE GENOMIC DNA]</scope>
    <source>
        <strain evidence="2 3">CCUG 4950</strain>
    </source>
</reference>
<name>A0ABX3NJF3_9GAMM</name>
<evidence type="ECO:0000313" key="2">
    <source>
        <dbReference type="EMBL" id="OPH38874.1"/>
    </source>
</evidence>
<feature type="region of interest" description="Disordered" evidence="1">
    <location>
        <begin position="1"/>
        <end position="46"/>
    </location>
</feature>
<comment type="caution">
    <text evidence="2">The sequence shown here is derived from an EMBL/GenBank/DDBJ whole genome shotgun (WGS) entry which is preliminary data.</text>
</comment>
<dbReference type="Proteomes" id="UP000190777">
    <property type="component" value="Unassembled WGS sequence"/>
</dbReference>